<proteinExistence type="predicted"/>
<comment type="caution">
    <text evidence="1">The sequence shown here is derived from an EMBL/GenBank/DDBJ whole genome shotgun (WGS) entry which is preliminary data.</text>
</comment>
<protein>
    <submittedName>
        <fullName evidence="1">Uncharacterized protein</fullName>
    </submittedName>
</protein>
<dbReference type="EMBL" id="MGDD01000340">
    <property type="protein sequence ID" value="OGL41720.1"/>
    <property type="molecule type" value="Genomic_DNA"/>
</dbReference>
<reference evidence="1 2" key="1">
    <citation type="journal article" date="2016" name="Nat. Commun.">
        <title>Thousands of microbial genomes shed light on interconnected biogeochemical processes in an aquifer system.</title>
        <authorList>
            <person name="Anantharaman K."/>
            <person name="Brown C.T."/>
            <person name="Hug L.A."/>
            <person name="Sharon I."/>
            <person name="Castelle C.J."/>
            <person name="Probst A.J."/>
            <person name="Thomas B.C."/>
            <person name="Singh A."/>
            <person name="Wilkins M.J."/>
            <person name="Karaoz U."/>
            <person name="Brodie E.L."/>
            <person name="Williams K.H."/>
            <person name="Hubbard S.S."/>
            <person name="Banfield J.F."/>
        </authorList>
    </citation>
    <scope>NUCLEOTIDE SEQUENCE [LARGE SCALE GENOMIC DNA]</scope>
</reference>
<accession>A0A1F7RK74</accession>
<sequence>MLNRKPYSSLGKHVICCGFEGKNACTAILEILIKFHNLLNLAFSGTATIYLIKKPYSKKSGTSGKLTGDFSFQIVNSNNFH</sequence>
<organism evidence="1 2">
    <name type="scientific">Candidatus Schekmanbacteria bacterium RBG_13_48_7</name>
    <dbReference type="NCBI Taxonomy" id="1817878"/>
    <lineage>
        <taxon>Bacteria</taxon>
        <taxon>Candidatus Schekmaniibacteriota</taxon>
    </lineage>
</organism>
<dbReference type="Proteomes" id="UP000179266">
    <property type="component" value="Unassembled WGS sequence"/>
</dbReference>
<evidence type="ECO:0000313" key="2">
    <source>
        <dbReference type="Proteomes" id="UP000179266"/>
    </source>
</evidence>
<evidence type="ECO:0000313" key="1">
    <source>
        <dbReference type="EMBL" id="OGL41720.1"/>
    </source>
</evidence>
<gene>
    <name evidence="1" type="ORF">A2161_02530</name>
</gene>
<name>A0A1F7RK74_9BACT</name>
<dbReference type="AlphaFoldDB" id="A0A1F7RK74"/>